<dbReference type="EMBL" id="JAQQAL010000007">
    <property type="protein sequence ID" value="MDC7225485.1"/>
    <property type="molecule type" value="Genomic_DNA"/>
</dbReference>
<dbReference type="Pfam" id="PF04977">
    <property type="entry name" value="DivIC"/>
    <property type="match status" value="1"/>
</dbReference>
<accession>A0AAJ1ML70</accession>
<keyword evidence="1" id="KW-0472">Membrane</keyword>
<protein>
    <submittedName>
        <fullName evidence="2">Septum formation initiator family protein</fullName>
    </submittedName>
</protein>
<dbReference type="Proteomes" id="UP001221217">
    <property type="component" value="Unassembled WGS sequence"/>
</dbReference>
<sequence length="142" mass="16228">MKGRIRFIVSAYIVIISLIIFNLFTSTDGILSYVELSEYKAALEQNISELGSINNSLVKDSDKLIKQPDEIKIQARELGWVEPREGIIVVKGWRYDKSGYSMGRLLSRERTGNIENYSNLIISVLIGLSFYILTGFFRKQEI</sequence>
<organism evidence="2 3">
    <name type="scientific">Candidatus Thalassospirochaeta sargassi</name>
    <dbReference type="NCBI Taxonomy" id="3119039"/>
    <lineage>
        <taxon>Bacteria</taxon>
        <taxon>Pseudomonadati</taxon>
        <taxon>Spirochaetota</taxon>
        <taxon>Spirochaetia</taxon>
        <taxon>Spirochaetales</taxon>
        <taxon>Spirochaetaceae</taxon>
        <taxon>Candidatus Thalassospirochaeta</taxon>
    </lineage>
</organism>
<gene>
    <name evidence="2" type="ORF">PQJ61_01830</name>
</gene>
<comment type="caution">
    <text evidence="2">The sequence shown here is derived from an EMBL/GenBank/DDBJ whole genome shotgun (WGS) entry which is preliminary data.</text>
</comment>
<feature type="transmembrane region" description="Helical" evidence="1">
    <location>
        <begin position="7"/>
        <end position="24"/>
    </location>
</feature>
<evidence type="ECO:0000256" key="1">
    <source>
        <dbReference type="SAM" id="Phobius"/>
    </source>
</evidence>
<dbReference type="InterPro" id="IPR007060">
    <property type="entry name" value="FtsL/DivIC"/>
</dbReference>
<keyword evidence="1" id="KW-0812">Transmembrane</keyword>
<keyword evidence="1" id="KW-1133">Transmembrane helix</keyword>
<reference evidence="2 3" key="1">
    <citation type="submission" date="2022-12" db="EMBL/GenBank/DDBJ databases">
        <title>Metagenome assembled genome from gulf of manar.</title>
        <authorList>
            <person name="Kohli P."/>
            <person name="Pk S."/>
            <person name="Venkata Ramana C."/>
            <person name="Sasikala C."/>
        </authorList>
    </citation>
    <scope>NUCLEOTIDE SEQUENCE [LARGE SCALE GENOMIC DNA]</scope>
    <source>
        <strain evidence="2">JB008</strain>
    </source>
</reference>
<dbReference type="AlphaFoldDB" id="A0AAJ1ML70"/>
<evidence type="ECO:0000313" key="3">
    <source>
        <dbReference type="Proteomes" id="UP001221217"/>
    </source>
</evidence>
<name>A0AAJ1ML70_9SPIO</name>
<proteinExistence type="predicted"/>
<evidence type="ECO:0000313" key="2">
    <source>
        <dbReference type="EMBL" id="MDC7225485.1"/>
    </source>
</evidence>
<feature type="transmembrane region" description="Helical" evidence="1">
    <location>
        <begin position="117"/>
        <end position="137"/>
    </location>
</feature>